<organism evidence="12 13">
    <name type="scientific">Simkania negevensis (strain ATCC VR-1471 / DSM 27360 / Z)</name>
    <dbReference type="NCBI Taxonomy" id="331113"/>
    <lineage>
        <taxon>Bacteria</taxon>
        <taxon>Pseudomonadati</taxon>
        <taxon>Chlamydiota</taxon>
        <taxon>Chlamydiia</taxon>
        <taxon>Parachlamydiales</taxon>
        <taxon>Simkaniaceae</taxon>
        <taxon>Simkania</taxon>
    </lineage>
</organism>
<dbReference type="KEGG" id="sng:SNE_A00230"/>
<keyword evidence="13" id="KW-1185">Reference proteome</keyword>
<evidence type="ECO:0000259" key="11">
    <source>
        <dbReference type="Pfam" id="PF17946"/>
    </source>
</evidence>
<dbReference type="PIRSF" id="PIRSF000980">
    <property type="entry name" value="RecC"/>
    <property type="match status" value="1"/>
</dbReference>
<evidence type="ECO:0000256" key="4">
    <source>
        <dbReference type="ARBA" id="ARBA00022801"/>
    </source>
</evidence>
<comment type="similarity">
    <text evidence="10">Belongs to the RecC family.</text>
</comment>
<keyword evidence="9 10" id="KW-0234">DNA repair</keyword>
<evidence type="ECO:0000256" key="5">
    <source>
        <dbReference type="ARBA" id="ARBA00022806"/>
    </source>
</evidence>
<dbReference type="Pfam" id="PF17946">
    <property type="entry name" value="RecC_C"/>
    <property type="match status" value="1"/>
</dbReference>
<keyword evidence="4 10" id="KW-0378">Hydrolase</keyword>
<proteinExistence type="inferred from homology"/>
<dbReference type="GO" id="GO:0009338">
    <property type="term" value="C:exodeoxyribonuclease V complex"/>
    <property type="evidence" value="ECO:0007669"/>
    <property type="project" value="InterPro"/>
</dbReference>
<name>F8L520_SIMNZ</name>
<dbReference type="InterPro" id="IPR027417">
    <property type="entry name" value="P-loop_NTPase"/>
</dbReference>
<evidence type="ECO:0000256" key="1">
    <source>
        <dbReference type="ARBA" id="ARBA00022722"/>
    </source>
</evidence>
<dbReference type="InterPro" id="IPR041500">
    <property type="entry name" value="RecC_C"/>
</dbReference>
<keyword evidence="2 10" id="KW-0547">Nucleotide-binding</keyword>
<dbReference type="GO" id="GO:0003677">
    <property type="term" value="F:DNA binding"/>
    <property type="evidence" value="ECO:0007669"/>
    <property type="project" value="UniProtKB-UniRule"/>
</dbReference>
<feature type="domain" description="RecC C-terminal" evidence="11">
    <location>
        <begin position="734"/>
        <end position="945"/>
    </location>
</feature>
<dbReference type="EMBL" id="FR872582">
    <property type="protein sequence ID" value="CCB87901.1"/>
    <property type="molecule type" value="Genomic_DNA"/>
</dbReference>
<dbReference type="PANTHER" id="PTHR30591">
    <property type="entry name" value="RECBCD ENZYME SUBUNIT RECC"/>
    <property type="match status" value="1"/>
</dbReference>
<evidence type="ECO:0000256" key="6">
    <source>
        <dbReference type="ARBA" id="ARBA00022839"/>
    </source>
</evidence>
<comment type="miscellaneous">
    <text evidence="10">In the RecBCD complex, RecB has a slow 3'-5' helicase, an exonuclease activity and loads RecA onto ssDNA, RecD has a fast 5'-3' helicase activity, while RecC stimulates the ATPase and processivity of the RecB helicase and contributes to recognition of the Chi site.</text>
</comment>
<keyword evidence="6 10" id="KW-0269">Exonuclease</keyword>
<dbReference type="SUPFAM" id="SSF52980">
    <property type="entry name" value="Restriction endonuclease-like"/>
    <property type="match status" value="1"/>
</dbReference>
<dbReference type="SUPFAM" id="SSF52540">
    <property type="entry name" value="P-loop containing nucleoside triphosphate hydrolases"/>
    <property type="match status" value="2"/>
</dbReference>
<dbReference type="GO" id="GO:0005524">
    <property type="term" value="F:ATP binding"/>
    <property type="evidence" value="ECO:0007669"/>
    <property type="project" value="UniProtKB-UniRule"/>
</dbReference>
<evidence type="ECO:0000256" key="7">
    <source>
        <dbReference type="ARBA" id="ARBA00022840"/>
    </source>
</evidence>
<keyword evidence="7 10" id="KW-0067">ATP-binding</keyword>
<dbReference type="HAMAP" id="MF_01486">
    <property type="entry name" value="RecC"/>
    <property type="match status" value="1"/>
</dbReference>
<dbReference type="Gene3D" id="3.40.50.10930">
    <property type="match status" value="1"/>
</dbReference>
<dbReference type="Gene3D" id="3.40.50.300">
    <property type="entry name" value="P-loop containing nucleotide triphosphate hydrolases"/>
    <property type="match status" value="2"/>
</dbReference>
<keyword evidence="5 10" id="KW-0347">Helicase</keyword>
<dbReference type="HOGENOM" id="CLU_007513_0_1_0"/>
<reference key="1">
    <citation type="journal article" date="2011" name="Mol. Biol. Evol.">
        <title>Unity in variety -- the pan-genome of the Chlamydiae.</title>
        <authorList>
            <person name="Collingro A."/>
            <person name="Tischler P."/>
            <person name="Weinmaier T."/>
            <person name="Penz T."/>
            <person name="Heinz E."/>
            <person name="Brunham R.C."/>
            <person name="Read T.D."/>
            <person name="Bavoil P.M."/>
            <person name="Sachse K."/>
            <person name="Kahane S."/>
            <person name="Friedman M.G."/>
            <person name="Rattei T."/>
            <person name="Myers G.S.A."/>
            <person name="Horn M."/>
        </authorList>
    </citation>
    <scope>NUCLEOTIDE SEQUENCE</scope>
    <source>
        <strain>Z</strain>
    </source>
</reference>
<evidence type="ECO:0000313" key="12">
    <source>
        <dbReference type="EMBL" id="CCB87901.1"/>
    </source>
</evidence>
<dbReference type="PANTHER" id="PTHR30591:SF1">
    <property type="entry name" value="RECBCD ENZYME SUBUNIT RECC"/>
    <property type="match status" value="1"/>
</dbReference>
<evidence type="ECO:0000256" key="10">
    <source>
        <dbReference type="HAMAP-Rule" id="MF_01486"/>
    </source>
</evidence>
<dbReference type="STRING" id="331113.SNE_A00230"/>
<evidence type="ECO:0000256" key="8">
    <source>
        <dbReference type="ARBA" id="ARBA00023125"/>
    </source>
</evidence>
<dbReference type="OrthoDB" id="9762834at2"/>
<protein>
    <recommendedName>
        <fullName evidence="10">RecBCD enzyme subunit RecC</fullName>
    </recommendedName>
    <alternativeName>
        <fullName evidence="10">Exonuclease V subunit RecC</fullName>
        <shortName evidence="10">ExoV subunit RecC</shortName>
    </alternativeName>
    <alternativeName>
        <fullName evidence="10">Helicase/nuclease RecBCD subunit RecC</fullName>
    </alternativeName>
</protein>
<comment type="subunit">
    <text evidence="10">Heterotrimer of RecB, RecC and RecD. All subunits contribute to DNA-binding.</text>
</comment>
<keyword evidence="8 10" id="KW-0238">DNA-binding</keyword>
<evidence type="ECO:0000313" key="13">
    <source>
        <dbReference type="Proteomes" id="UP000000496"/>
    </source>
</evidence>
<sequence>MKPTLHVSNDFRALRKQLAHQLFLTPSAPFEQKVVLLPDLKQKNELLLHFLKDVDVVMGVDFMELGAGLQFLCKLLAGQTLQLPPLDLLTLHLLPLVQEFQSEKKAYPLAAALAMEFLRYGKFGEGKLIEWAQKEGWQQTLWKTVFSQWDIPSKLLDLSLKKPNQPLEIHLYKFSFLPELYYRFLEKVAAHVPVHIYQFSPCATFWTDTFSEKERIFLEKKVDANVRAEWNAYLQDRPLLLAHLGKLARQTFRFFEEEDFPIEEHYVSPKTDTLLHQLQHQILHYEAKQTLNQDRSILLHPAASKRREVEILFTTLLSLDFNPSDIRIYAPDISSYAPYISLIFGAKESPFPFSIADLPREQESPLLQAFLNLLMLKQNRFNKTAVLKLLSSPPVRQKFRLKEKDVEAFGDWMEKGGVKWGMDRQHRKFLLQGREMHEQGEVGTWEDTFKSLLHGFTTLPKDRPAWEKPILDFSDAATLGTCVSIVRSLEKELSFLETASLSLAEWSEKLRFLLNRYFEVDEKELSTFKWVEEKFALLESKALPKDSYPFLPLFEFIKKAFQEKTGRKEAVQVEALRFASLKLAALDHAPVICLLGLDETQFPRVSSKSSLCELSLPKQPLSQYEDRLLFLESLFAASSHLIMSYVSISEEDGKEQAPSPIVQELLTILDPISITEKHPPFLFHADYFDAPKPTSHLAFRAAQKFYTPHSKPTPFIPEFLTPTPLPPSQTEDLTIDLRALSRFAKHPLRFYLNHALHFYLQYEEKDEEFTLSPLNQMKLREEAHHRPFEEVFEQADLQGKLPLGRFKEVARLHASEEIALLKEALKQFEFVEQPKTIDLALTVPLDRGRIAHLEGTLGGVTSEGLLFHGEKKLHDLLKIWPLYLAFASSDQMEKKKLLLTKTGERLSFPKLDPQHALASYLLYYEKALTHPSPFLPAWGQTFLEKGPQELAKKIEDTTDPYALWIFRPHQYDADILFETWATLLQTTFHPLQEALNDDL</sequence>
<reference evidence="12 13" key="2">
    <citation type="journal article" date="2011" name="Mol. Biol. Evol.">
        <title>Unity in variety--the pan-genome of the Chlamydiae.</title>
        <authorList>
            <person name="Collingro A."/>
            <person name="Tischler P."/>
            <person name="Weinmaier T."/>
            <person name="Penz T."/>
            <person name="Heinz E."/>
            <person name="Brunham R.C."/>
            <person name="Read T.D."/>
            <person name="Bavoil P.M."/>
            <person name="Sachse K."/>
            <person name="Kahane S."/>
            <person name="Friedman M.G."/>
            <person name="Rattei T."/>
            <person name="Myers G.S."/>
            <person name="Horn M."/>
        </authorList>
    </citation>
    <scope>NUCLEOTIDE SEQUENCE [LARGE SCALE GENOMIC DNA]</scope>
    <source>
        <strain evidence="13">ATCC VR-1471 / Z</strain>
    </source>
</reference>
<evidence type="ECO:0000256" key="2">
    <source>
        <dbReference type="ARBA" id="ARBA00022741"/>
    </source>
</evidence>
<dbReference type="GO" id="GO:0008854">
    <property type="term" value="F:exodeoxyribonuclease V activity"/>
    <property type="evidence" value="ECO:0007669"/>
    <property type="project" value="InterPro"/>
</dbReference>
<accession>F8L520</accession>
<dbReference type="eggNOG" id="COG1330">
    <property type="taxonomic scope" value="Bacteria"/>
</dbReference>
<dbReference type="Pfam" id="PF04257">
    <property type="entry name" value="Exonuc_V_gamma"/>
    <property type="match status" value="1"/>
</dbReference>
<dbReference type="InterPro" id="IPR006697">
    <property type="entry name" value="RecC"/>
</dbReference>
<dbReference type="Proteomes" id="UP000000496">
    <property type="component" value="Chromosome gsn.131"/>
</dbReference>
<evidence type="ECO:0000256" key="3">
    <source>
        <dbReference type="ARBA" id="ARBA00022763"/>
    </source>
</evidence>
<comment type="function">
    <text evidence="10">A helicase/nuclease that prepares dsDNA breaks (DSB) for recombinational DNA repair. Binds to DSBs and unwinds DNA via a highly rapid and processive ATP-dependent bidirectional helicase activity. Unwinds dsDNA until it encounters a Chi (crossover hotspot instigator) sequence from the 3' direction. Cuts ssDNA a few nucleotides 3' to the Chi site. The properties and activities of the enzyme are changed at Chi. The Chi-altered holoenzyme produces a long 3'-ssDNA overhang and facilitates RecA-binding to the ssDNA for homologous DNA recombination and repair. Holoenzyme degrades any linearized DNA that is unable to undergo homologous recombination. In the holoenzyme this subunit recognizes the wild-type Chi sequence, and when added to isolated RecB increases its ATP-dependent helicase processivity.</text>
</comment>
<evidence type="ECO:0000256" key="9">
    <source>
        <dbReference type="ARBA" id="ARBA00023204"/>
    </source>
</evidence>
<dbReference type="AlphaFoldDB" id="F8L520"/>
<dbReference type="GO" id="GO:0000724">
    <property type="term" value="P:double-strand break repair via homologous recombination"/>
    <property type="evidence" value="ECO:0007669"/>
    <property type="project" value="UniProtKB-UniRule"/>
</dbReference>
<dbReference type="InterPro" id="IPR011335">
    <property type="entry name" value="Restrct_endonuc-II-like"/>
</dbReference>
<keyword evidence="1 10" id="KW-0540">Nuclease</keyword>
<dbReference type="GO" id="GO:0003678">
    <property type="term" value="F:DNA helicase activity"/>
    <property type="evidence" value="ECO:0007669"/>
    <property type="project" value="UniProtKB-UniRule"/>
</dbReference>
<dbReference type="RefSeq" id="WP_013942368.1">
    <property type="nucleotide sequence ID" value="NC_015713.1"/>
</dbReference>
<keyword evidence="3 10" id="KW-0227">DNA damage</keyword>
<gene>
    <name evidence="12" type="primary">mip-A</name>
    <name evidence="10" type="synonym">recC</name>
    <name evidence="12" type="ordered locus">SNE_A00230</name>
</gene>